<dbReference type="InterPro" id="IPR028082">
    <property type="entry name" value="Peripla_BP_I"/>
</dbReference>
<dbReference type="Gene3D" id="3.40.50.2300">
    <property type="match status" value="2"/>
</dbReference>
<comment type="caution">
    <text evidence="5">The sequence shown here is derived from an EMBL/GenBank/DDBJ whole genome shotgun (WGS) entry which is preliminary data.</text>
</comment>
<dbReference type="InterPro" id="IPR010982">
    <property type="entry name" value="Lambda_DNA-bd_dom_sf"/>
</dbReference>
<dbReference type="SUPFAM" id="SSF47413">
    <property type="entry name" value="lambda repressor-like DNA-binding domains"/>
    <property type="match status" value="1"/>
</dbReference>
<dbReference type="EMBL" id="RKHL01000001">
    <property type="protein sequence ID" value="ROR82750.1"/>
    <property type="molecule type" value="Genomic_DNA"/>
</dbReference>
<dbReference type="PANTHER" id="PTHR30146:SF109">
    <property type="entry name" value="HTH-TYPE TRANSCRIPTIONAL REGULATOR GALS"/>
    <property type="match status" value="1"/>
</dbReference>
<dbReference type="AlphaFoldDB" id="A0A3N2C5N8"/>
<keyword evidence="2" id="KW-0238">DNA-binding</keyword>
<sequence length="350" mass="37206">MATTLHDVAKLAGVSAKTVSNVVNDYPHIKQATKERVLAAIAELGYRPNLSARGLRSGRSGVISLIIPDLRNSYFAELADAVMHAADQLGLSVLIELSGGDRAREAELLRGARLRAVDGVLYSALHLGDEDLAVVEEVTIPMVLLGERMFNAPNDHVTMRNTEGARAATEHLIALGRTRIVAFGAHRADIVSSASLRLAGYRAALDAAGMVFDPALVREVPVWGRFDGAVAMRAMLDEGVAFDGIVAFNDALALGAMRVLSERGVAMPDEVAVIGFDDIDEGRYSLPSLSTIAPGREQIARTAVSLLIERIAGGVDDVPPRRVYADFELVRRESTATSPVGADSSAADVS</sequence>
<dbReference type="CDD" id="cd06267">
    <property type="entry name" value="PBP1_LacI_sugar_binding-like"/>
    <property type="match status" value="1"/>
</dbReference>
<feature type="domain" description="HTH lacI-type" evidence="4">
    <location>
        <begin position="3"/>
        <end position="57"/>
    </location>
</feature>
<organism evidence="5 6">
    <name type="scientific">Plantibacter flavus</name>
    <dbReference type="NCBI Taxonomy" id="150123"/>
    <lineage>
        <taxon>Bacteria</taxon>
        <taxon>Bacillati</taxon>
        <taxon>Actinomycetota</taxon>
        <taxon>Actinomycetes</taxon>
        <taxon>Micrococcales</taxon>
        <taxon>Microbacteriaceae</taxon>
        <taxon>Plantibacter</taxon>
    </lineage>
</organism>
<dbReference type="PROSITE" id="PS00356">
    <property type="entry name" value="HTH_LACI_1"/>
    <property type="match status" value="1"/>
</dbReference>
<dbReference type="GO" id="GO:0003700">
    <property type="term" value="F:DNA-binding transcription factor activity"/>
    <property type="evidence" value="ECO:0007669"/>
    <property type="project" value="TreeGrafter"/>
</dbReference>
<evidence type="ECO:0000256" key="3">
    <source>
        <dbReference type="ARBA" id="ARBA00023163"/>
    </source>
</evidence>
<proteinExistence type="predicted"/>
<dbReference type="InterPro" id="IPR000843">
    <property type="entry name" value="HTH_LacI"/>
</dbReference>
<gene>
    <name evidence="5" type="ORF">EDD42_2846</name>
</gene>
<dbReference type="GO" id="GO:0000976">
    <property type="term" value="F:transcription cis-regulatory region binding"/>
    <property type="evidence" value="ECO:0007669"/>
    <property type="project" value="TreeGrafter"/>
</dbReference>
<evidence type="ECO:0000256" key="1">
    <source>
        <dbReference type="ARBA" id="ARBA00023015"/>
    </source>
</evidence>
<dbReference type="RefSeq" id="WP_085512607.1">
    <property type="nucleotide sequence ID" value="NZ_FXAP01000004.1"/>
</dbReference>
<dbReference type="SMART" id="SM00354">
    <property type="entry name" value="HTH_LACI"/>
    <property type="match status" value="1"/>
</dbReference>
<name>A0A3N2C5N8_9MICO</name>
<dbReference type="PRINTS" id="PR00036">
    <property type="entry name" value="HTHLACI"/>
</dbReference>
<reference evidence="5 6" key="1">
    <citation type="submission" date="2018-11" db="EMBL/GenBank/DDBJ databases">
        <title>Sequencing the genomes of 1000 actinobacteria strains.</title>
        <authorList>
            <person name="Klenk H.-P."/>
        </authorList>
    </citation>
    <scope>NUCLEOTIDE SEQUENCE [LARGE SCALE GENOMIC DNA]</scope>
    <source>
        <strain evidence="5 6">DSM 14012</strain>
    </source>
</reference>
<accession>A0A3N2C5N8</accession>
<keyword evidence="6" id="KW-1185">Reference proteome</keyword>
<dbReference type="PANTHER" id="PTHR30146">
    <property type="entry name" value="LACI-RELATED TRANSCRIPTIONAL REPRESSOR"/>
    <property type="match status" value="1"/>
</dbReference>
<protein>
    <submittedName>
        <fullName evidence="5">LacI family transcriptional regulator</fullName>
    </submittedName>
</protein>
<keyword evidence="3" id="KW-0804">Transcription</keyword>
<keyword evidence="1" id="KW-0805">Transcription regulation</keyword>
<evidence type="ECO:0000259" key="4">
    <source>
        <dbReference type="PROSITE" id="PS50932"/>
    </source>
</evidence>
<dbReference type="Pfam" id="PF00356">
    <property type="entry name" value="LacI"/>
    <property type="match status" value="1"/>
</dbReference>
<dbReference type="Pfam" id="PF13377">
    <property type="entry name" value="Peripla_BP_3"/>
    <property type="match status" value="1"/>
</dbReference>
<dbReference type="CDD" id="cd01392">
    <property type="entry name" value="HTH_LacI"/>
    <property type="match status" value="1"/>
</dbReference>
<dbReference type="Proteomes" id="UP000266915">
    <property type="component" value="Unassembled WGS sequence"/>
</dbReference>
<evidence type="ECO:0000313" key="5">
    <source>
        <dbReference type="EMBL" id="ROR82750.1"/>
    </source>
</evidence>
<dbReference type="SUPFAM" id="SSF53822">
    <property type="entry name" value="Periplasmic binding protein-like I"/>
    <property type="match status" value="1"/>
</dbReference>
<dbReference type="PROSITE" id="PS50932">
    <property type="entry name" value="HTH_LACI_2"/>
    <property type="match status" value="1"/>
</dbReference>
<evidence type="ECO:0000256" key="2">
    <source>
        <dbReference type="ARBA" id="ARBA00023125"/>
    </source>
</evidence>
<dbReference type="Gene3D" id="1.10.260.40">
    <property type="entry name" value="lambda repressor-like DNA-binding domains"/>
    <property type="match status" value="1"/>
</dbReference>
<evidence type="ECO:0000313" key="6">
    <source>
        <dbReference type="Proteomes" id="UP000266915"/>
    </source>
</evidence>
<dbReference type="InterPro" id="IPR046335">
    <property type="entry name" value="LacI/GalR-like_sensor"/>
</dbReference>